<dbReference type="Proteomes" id="UP000233551">
    <property type="component" value="Unassembled WGS sequence"/>
</dbReference>
<dbReference type="SUPFAM" id="SSF54236">
    <property type="entry name" value="Ubiquitin-like"/>
    <property type="match status" value="1"/>
</dbReference>
<feature type="domain" description="Ubiquitin-like" evidence="1">
    <location>
        <begin position="23"/>
        <end position="71"/>
    </location>
</feature>
<dbReference type="EMBL" id="PGOL01000658">
    <property type="protein sequence ID" value="PKI66747.1"/>
    <property type="molecule type" value="Genomic_DNA"/>
</dbReference>
<accession>A0A2I0KE04</accession>
<dbReference type="AlphaFoldDB" id="A0A2I0KE04"/>
<organism evidence="2 3">
    <name type="scientific">Punica granatum</name>
    <name type="common">Pomegranate</name>
    <dbReference type="NCBI Taxonomy" id="22663"/>
    <lineage>
        <taxon>Eukaryota</taxon>
        <taxon>Viridiplantae</taxon>
        <taxon>Streptophyta</taxon>
        <taxon>Embryophyta</taxon>
        <taxon>Tracheophyta</taxon>
        <taxon>Spermatophyta</taxon>
        <taxon>Magnoliopsida</taxon>
        <taxon>eudicotyledons</taxon>
        <taxon>Gunneridae</taxon>
        <taxon>Pentapetalae</taxon>
        <taxon>rosids</taxon>
        <taxon>malvids</taxon>
        <taxon>Myrtales</taxon>
        <taxon>Lythraceae</taxon>
        <taxon>Punica</taxon>
    </lineage>
</organism>
<dbReference type="PANTHER" id="PTHR12948">
    <property type="entry name" value="NEDD8 ULTIMATE BUSTER-1 BS4 PROTEIN"/>
    <property type="match status" value="1"/>
</dbReference>
<evidence type="ECO:0000313" key="3">
    <source>
        <dbReference type="Proteomes" id="UP000233551"/>
    </source>
</evidence>
<dbReference type="PANTHER" id="PTHR12948:SF3">
    <property type="entry name" value="NEDD8 ULTIMATE BUSTER 1"/>
    <property type="match status" value="1"/>
</dbReference>
<dbReference type="GO" id="GO:2000058">
    <property type="term" value="P:regulation of ubiquitin-dependent protein catabolic process"/>
    <property type="evidence" value="ECO:0007669"/>
    <property type="project" value="TreeGrafter"/>
</dbReference>
<evidence type="ECO:0000259" key="1">
    <source>
        <dbReference type="PROSITE" id="PS50053"/>
    </source>
</evidence>
<dbReference type="PROSITE" id="PS50053">
    <property type="entry name" value="UBIQUITIN_2"/>
    <property type="match status" value="1"/>
</dbReference>
<proteinExistence type="predicted"/>
<keyword evidence="3" id="KW-1185">Reference proteome</keyword>
<reference evidence="2 3" key="1">
    <citation type="submission" date="2017-11" db="EMBL/GenBank/DDBJ databases">
        <title>De-novo sequencing of pomegranate (Punica granatum L.) genome.</title>
        <authorList>
            <person name="Akparov Z."/>
            <person name="Amiraslanov A."/>
            <person name="Hajiyeva S."/>
            <person name="Abbasov M."/>
            <person name="Kaur K."/>
            <person name="Hamwieh A."/>
            <person name="Solovyev V."/>
            <person name="Salamov A."/>
            <person name="Braich B."/>
            <person name="Kosarev P."/>
            <person name="Mahmoud A."/>
            <person name="Hajiyev E."/>
            <person name="Babayeva S."/>
            <person name="Izzatullayeva V."/>
            <person name="Mammadov A."/>
            <person name="Mammadov A."/>
            <person name="Sharifova S."/>
            <person name="Ojaghi J."/>
            <person name="Eynullazada K."/>
            <person name="Bayramov B."/>
            <person name="Abdulazimova A."/>
            <person name="Shahmuradov I."/>
        </authorList>
    </citation>
    <scope>NUCLEOTIDE SEQUENCE [LARGE SCALE GENOMIC DNA]</scope>
    <source>
        <strain evidence="3">cv. AG2017</strain>
        <tissue evidence="2">Leaf</tissue>
    </source>
</reference>
<sequence>MMAKLKVAGTWAGVVEVELEQWTVPMLRAEVARRSNASPDSINLICAGKVLKDGDGTESLSQSGVKNNSKILSSRVNVDQKQELLAEEERASRLARVKAAATALAQRHADGSMPLEDFNIELEDQSGKKVNLGSETDQRAVMMGLMLHTKGKQLIRKQMYKDALEVLEMGEVSFWFTR</sequence>
<evidence type="ECO:0000313" key="2">
    <source>
        <dbReference type="EMBL" id="PKI66747.1"/>
    </source>
</evidence>
<gene>
    <name evidence="2" type="ORF">CRG98_012942</name>
</gene>
<dbReference type="InterPro" id="IPR039749">
    <property type="entry name" value="NUB1"/>
</dbReference>
<dbReference type="Gene3D" id="3.10.20.90">
    <property type="entry name" value="Phosphatidylinositol 3-kinase Catalytic Subunit, Chain A, domain 1"/>
    <property type="match status" value="1"/>
</dbReference>
<dbReference type="STRING" id="22663.A0A2I0KE04"/>
<dbReference type="InterPro" id="IPR000626">
    <property type="entry name" value="Ubiquitin-like_dom"/>
</dbReference>
<dbReference type="InterPro" id="IPR029071">
    <property type="entry name" value="Ubiquitin-like_domsf"/>
</dbReference>
<comment type="caution">
    <text evidence="2">The sequence shown here is derived from an EMBL/GenBank/DDBJ whole genome shotgun (WGS) entry which is preliminary data.</text>
</comment>
<name>A0A2I0KE04_PUNGR</name>
<protein>
    <recommendedName>
        <fullName evidence="1">Ubiquitin-like domain-containing protein</fullName>
    </recommendedName>
</protein>